<sequence>MIHSYSELQTGISCLPSTYYDICRRYYKEWNDTQLTLWTRWLHPRHGSTRRTASTSLACDGTTQHHCHEPGSWTTFDRLMNGVVSPEEFDCFHDLIVQQEFARQGQRGYGDSLSTSWT</sequence>
<reference evidence="1" key="1">
    <citation type="submission" date="2019-10" db="EMBL/GenBank/DDBJ databases">
        <authorList>
            <consortium name="DOE Joint Genome Institute"/>
            <person name="Kuo A."/>
            <person name="Miyauchi S."/>
            <person name="Kiss E."/>
            <person name="Drula E."/>
            <person name="Kohler A."/>
            <person name="Sanchez-Garcia M."/>
            <person name="Andreopoulos B."/>
            <person name="Barry K.W."/>
            <person name="Bonito G."/>
            <person name="Buee M."/>
            <person name="Carver A."/>
            <person name="Chen C."/>
            <person name="Cichocki N."/>
            <person name="Clum A."/>
            <person name="Culley D."/>
            <person name="Crous P.W."/>
            <person name="Fauchery L."/>
            <person name="Girlanda M."/>
            <person name="Hayes R."/>
            <person name="Keri Z."/>
            <person name="LaButti K."/>
            <person name="Lipzen A."/>
            <person name="Lombard V."/>
            <person name="Magnuson J."/>
            <person name="Maillard F."/>
            <person name="Morin E."/>
            <person name="Murat C."/>
            <person name="Nolan M."/>
            <person name="Ohm R."/>
            <person name="Pangilinan J."/>
            <person name="Pereira M."/>
            <person name="Perotto S."/>
            <person name="Peter M."/>
            <person name="Riley R."/>
            <person name="Sitrit Y."/>
            <person name="Stielow B."/>
            <person name="Szollosi G."/>
            <person name="Zifcakova L."/>
            <person name="Stursova M."/>
            <person name="Spatafora J.W."/>
            <person name="Tedersoo L."/>
            <person name="Vaario L.-M."/>
            <person name="Yamada A."/>
            <person name="Yan M."/>
            <person name="Wang P."/>
            <person name="Xu J."/>
            <person name="Bruns T."/>
            <person name="Baldrian P."/>
            <person name="Vilgalys R."/>
            <person name="Henrissat B."/>
            <person name="Grigoriev I.V."/>
            <person name="Hibbett D."/>
            <person name="Nagy L.G."/>
            <person name="Martin F.M."/>
        </authorList>
    </citation>
    <scope>NUCLEOTIDE SEQUENCE</scope>
    <source>
        <strain evidence="1">BED1</strain>
    </source>
</reference>
<reference evidence="1" key="2">
    <citation type="journal article" date="2020" name="Nat. Commun.">
        <title>Large-scale genome sequencing of mycorrhizal fungi provides insights into the early evolution of symbiotic traits.</title>
        <authorList>
            <person name="Miyauchi S."/>
            <person name="Kiss E."/>
            <person name="Kuo A."/>
            <person name="Drula E."/>
            <person name="Kohler A."/>
            <person name="Sanchez-Garcia M."/>
            <person name="Morin E."/>
            <person name="Andreopoulos B."/>
            <person name="Barry K.W."/>
            <person name="Bonito G."/>
            <person name="Buee M."/>
            <person name="Carver A."/>
            <person name="Chen C."/>
            <person name="Cichocki N."/>
            <person name="Clum A."/>
            <person name="Culley D."/>
            <person name="Crous P.W."/>
            <person name="Fauchery L."/>
            <person name="Girlanda M."/>
            <person name="Hayes R.D."/>
            <person name="Keri Z."/>
            <person name="LaButti K."/>
            <person name="Lipzen A."/>
            <person name="Lombard V."/>
            <person name="Magnuson J."/>
            <person name="Maillard F."/>
            <person name="Murat C."/>
            <person name="Nolan M."/>
            <person name="Ohm R.A."/>
            <person name="Pangilinan J."/>
            <person name="Pereira M.F."/>
            <person name="Perotto S."/>
            <person name="Peter M."/>
            <person name="Pfister S."/>
            <person name="Riley R."/>
            <person name="Sitrit Y."/>
            <person name="Stielow J.B."/>
            <person name="Szollosi G."/>
            <person name="Zifcakova L."/>
            <person name="Stursova M."/>
            <person name="Spatafora J.W."/>
            <person name="Tedersoo L."/>
            <person name="Vaario L.M."/>
            <person name="Yamada A."/>
            <person name="Yan M."/>
            <person name="Wang P."/>
            <person name="Xu J."/>
            <person name="Bruns T."/>
            <person name="Baldrian P."/>
            <person name="Vilgalys R."/>
            <person name="Dunand C."/>
            <person name="Henrissat B."/>
            <person name="Grigoriev I.V."/>
            <person name="Hibbett D."/>
            <person name="Nagy L.G."/>
            <person name="Martin F.M."/>
        </authorList>
    </citation>
    <scope>NUCLEOTIDE SEQUENCE</scope>
    <source>
        <strain evidence="1">BED1</strain>
    </source>
</reference>
<comment type="caution">
    <text evidence="1">The sequence shown here is derived from an EMBL/GenBank/DDBJ whole genome shotgun (WGS) entry which is preliminary data.</text>
</comment>
<protein>
    <submittedName>
        <fullName evidence="1">Uncharacterized protein</fullName>
    </submittedName>
</protein>
<evidence type="ECO:0000313" key="2">
    <source>
        <dbReference type="Proteomes" id="UP001194468"/>
    </source>
</evidence>
<dbReference type="Proteomes" id="UP001194468">
    <property type="component" value="Unassembled WGS sequence"/>
</dbReference>
<organism evidence="1 2">
    <name type="scientific">Boletus edulis BED1</name>
    <dbReference type="NCBI Taxonomy" id="1328754"/>
    <lineage>
        <taxon>Eukaryota</taxon>
        <taxon>Fungi</taxon>
        <taxon>Dikarya</taxon>
        <taxon>Basidiomycota</taxon>
        <taxon>Agaricomycotina</taxon>
        <taxon>Agaricomycetes</taxon>
        <taxon>Agaricomycetidae</taxon>
        <taxon>Boletales</taxon>
        <taxon>Boletineae</taxon>
        <taxon>Boletaceae</taxon>
        <taxon>Boletoideae</taxon>
        <taxon>Boletus</taxon>
    </lineage>
</organism>
<dbReference type="EMBL" id="WHUW01000086">
    <property type="protein sequence ID" value="KAF8426503.1"/>
    <property type="molecule type" value="Genomic_DNA"/>
</dbReference>
<dbReference type="AlphaFoldDB" id="A0AAD4BG79"/>
<evidence type="ECO:0000313" key="1">
    <source>
        <dbReference type="EMBL" id="KAF8426503.1"/>
    </source>
</evidence>
<proteinExistence type="predicted"/>
<keyword evidence="2" id="KW-1185">Reference proteome</keyword>
<gene>
    <name evidence="1" type="ORF">L210DRAFT_3185786</name>
</gene>
<name>A0AAD4BG79_BOLED</name>
<accession>A0AAD4BG79</accession>